<feature type="region of interest" description="Disordered" evidence="1">
    <location>
        <begin position="96"/>
        <end position="128"/>
    </location>
</feature>
<reference evidence="2" key="1">
    <citation type="submission" date="2021-01" db="EMBL/GenBank/DDBJ databases">
        <authorList>
            <person name="Corre E."/>
            <person name="Pelletier E."/>
            <person name="Niang G."/>
            <person name="Scheremetjew M."/>
            <person name="Finn R."/>
            <person name="Kale V."/>
            <person name="Holt S."/>
            <person name="Cochrane G."/>
            <person name="Meng A."/>
            <person name="Brown T."/>
            <person name="Cohen L."/>
        </authorList>
    </citation>
    <scope>NUCLEOTIDE SEQUENCE</scope>
    <source>
        <strain evidence="2">CCMP3328</strain>
    </source>
</reference>
<feature type="compositionally biased region" description="Basic and acidic residues" evidence="1">
    <location>
        <begin position="102"/>
        <end position="128"/>
    </location>
</feature>
<evidence type="ECO:0000256" key="1">
    <source>
        <dbReference type="SAM" id="MobiDB-lite"/>
    </source>
</evidence>
<gene>
    <name evidence="2" type="ORF">CAUS1442_LOCUS15164</name>
</gene>
<proteinExistence type="predicted"/>
<organism evidence="2">
    <name type="scientific">Craspedostauros australis</name>
    <dbReference type="NCBI Taxonomy" id="1486917"/>
    <lineage>
        <taxon>Eukaryota</taxon>
        <taxon>Sar</taxon>
        <taxon>Stramenopiles</taxon>
        <taxon>Ochrophyta</taxon>
        <taxon>Bacillariophyta</taxon>
        <taxon>Bacillariophyceae</taxon>
        <taxon>Bacillariophycidae</taxon>
        <taxon>Naviculales</taxon>
        <taxon>Naviculaceae</taxon>
        <taxon>Craspedostauros</taxon>
    </lineage>
</organism>
<sequence>MASIIRPVTPSPASSPMNEVAFDGHDMVESNAVSFTPDGIIHRRDFGASSIFVDTSSTNYGWGTTDHMSNEFEDFDAEDDDDDGFPIPRRVFSFDEWAEPTNSHDNDLNEDGAKNGHDDSDDDFHGVDFEHNFRDDGATVNYHNDARLLDGDEGVRDEPPQDPRLPKFFSFSDWEQRDTSLYRHQRSTFTLYQRPTSIQRLASPISCEPSLALNQCPSIPRLFPLRLVEEDAPLFDGNHMNSAKDDCGRHHGNDQGCVSFEDCATNVLPAVPLMPRAVHVPCELGVDRQQRRSSRTKSRSKLLRFRSFLRKLQTGNRVRNSKQR</sequence>
<evidence type="ECO:0000313" key="2">
    <source>
        <dbReference type="EMBL" id="CAD8343029.1"/>
    </source>
</evidence>
<dbReference type="EMBL" id="HBEF01024487">
    <property type="protein sequence ID" value="CAD8343029.1"/>
    <property type="molecule type" value="Transcribed_RNA"/>
</dbReference>
<accession>A0A7S0F739</accession>
<protein>
    <submittedName>
        <fullName evidence="2">Uncharacterized protein</fullName>
    </submittedName>
</protein>
<name>A0A7S0F739_9STRA</name>
<dbReference type="AlphaFoldDB" id="A0A7S0F739"/>